<dbReference type="Proteomes" id="UP000523079">
    <property type="component" value="Unassembled WGS sequence"/>
</dbReference>
<dbReference type="InterPro" id="IPR004358">
    <property type="entry name" value="Sig_transdc_His_kin-like_C"/>
</dbReference>
<comment type="catalytic activity">
    <reaction evidence="1">
        <text>ATP + protein L-histidine = ADP + protein N-phospho-L-histidine.</text>
        <dbReference type="EC" id="2.7.13.3"/>
    </reaction>
</comment>
<evidence type="ECO:0000313" key="11">
    <source>
        <dbReference type="Proteomes" id="UP000523079"/>
    </source>
</evidence>
<keyword evidence="4" id="KW-0597">Phosphoprotein</keyword>
<dbReference type="InterPro" id="IPR003661">
    <property type="entry name" value="HisK_dim/P_dom"/>
</dbReference>
<dbReference type="AlphaFoldDB" id="A0A7W3IS26"/>
<evidence type="ECO:0000256" key="5">
    <source>
        <dbReference type="ARBA" id="ARBA00022679"/>
    </source>
</evidence>
<proteinExistence type="predicted"/>
<dbReference type="InterPro" id="IPR036890">
    <property type="entry name" value="HATPase_C_sf"/>
</dbReference>
<dbReference type="Pfam" id="PF01590">
    <property type="entry name" value="GAF"/>
    <property type="match status" value="1"/>
</dbReference>
<dbReference type="InterPro" id="IPR036097">
    <property type="entry name" value="HisK_dim/P_sf"/>
</dbReference>
<dbReference type="GO" id="GO:0000156">
    <property type="term" value="F:phosphorelay response regulator activity"/>
    <property type="evidence" value="ECO:0007669"/>
    <property type="project" value="TreeGrafter"/>
</dbReference>
<dbReference type="PRINTS" id="PR00344">
    <property type="entry name" value="BCTRLSENSOR"/>
</dbReference>
<sequence length="413" mass="44896">MPDPRPRTSPAAFFLEPDGVEAPIRIRPLPMIAPSILDMVHAVTGLESTYIAEVDGGRTAQTVRFSSNLAALDIANGTMTAWWDSLCRRALDTGTWATDDVERDLPGTAVAGELGINAFVSVPIVDDDRRLVATLCGASHDHHRVASSARPVLLVLAQLIAEHWNRDRTHRAAMDHLGDLEQLARDHDVGLAEAEHQLKSPLAIITGWAETLLEDTDVRERPKLQRGLTSIQEASKRAVGQLDSLLEEARDRSLSASLRPEPLDLSRLSEWIADDLQGLCGPDHRIAREIIPDLWVHADPEAARQALWHLAENAVKYSPDGGVITIALSRRPETREIVFVISDHGVGLPGGSDQEDLFTAFVRGSNTSGIEGTGLGLHIVRRLVQAMDGQVTATVGREQGAEFVITLPEHGVG</sequence>
<dbReference type="Gene3D" id="3.30.565.10">
    <property type="entry name" value="Histidine kinase-like ATPase, C-terminal domain"/>
    <property type="match status" value="1"/>
</dbReference>
<dbReference type="SUPFAM" id="SSF55874">
    <property type="entry name" value="ATPase domain of HSP90 chaperone/DNA topoisomerase II/histidine kinase"/>
    <property type="match status" value="1"/>
</dbReference>
<dbReference type="InterPro" id="IPR003018">
    <property type="entry name" value="GAF"/>
</dbReference>
<comment type="caution">
    <text evidence="10">The sequence shown here is derived from an EMBL/GenBank/DDBJ whole genome shotgun (WGS) entry which is preliminary data.</text>
</comment>
<dbReference type="InterPro" id="IPR005467">
    <property type="entry name" value="His_kinase_dom"/>
</dbReference>
<dbReference type="SMART" id="SM00387">
    <property type="entry name" value="HATPase_c"/>
    <property type="match status" value="1"/>
</dbReference>
<gene>
    <name evidence="10" type="ORF">FHX74_001730</name>
</gene>
<evidence type="ECO:0000313" key="10">
    <source>
        <dbReference type="EMBL" id="MBA8794125.1"/>
    </source>
</evidence>
<organism evidence="10 11">
    <name type="scientific">Microlunatus kandeliicorticis</name>
    <dbReference type="NCBI Taxonomy" id="1759536"/>
    <lineage>
        <taxon>Bacteria</taxon>
        <taxon>Bacillati</taxon>
        <taxon>Actinomycetota</taxon>
        <taxon>Actinomycetes</taxon>
        <taxon>Propionibacteriales</taxon>
        <taxon>Propionibacteriaceae</taxon>
        <taxon>Microlunatus</taxon>
    </lineage>
</organism>
<dbReference type="RefSeq" id="WP_182559640.1">
    <property type="nucleotide sequence ID" value="NZ_JACGWT010000002.1"/>
</dbReference>
<dbReference type="GO" id="GO:0030295">
    <property type="term" value="F:protein kinase activator activity"/>
    <property type="evidence" value="ECO:0007669"/>
    <property type="project" value="TreeGrafter"/>
</dbReference>
<accession>A0A7W3IS26</accession>
<protein>
    <recommendedName>
        <fullName evidence="8">Sensor-like histidine kinase SenX3</fullName>
        <ecNumber evidence="3">2.7.13.3</ecNumber>
    </recommendedName>
</protein>
<reference evidence="10 11" key="1">
    <citation type="submission" date="2020-07" db="EMBL/GenBank/DDBJ databases">
        <title>Sequencing the genomes of 1000 actinobacteria strains.</title>
        <authorList>
            <person name="Klenk H.-P."/>
        </authorList>
    </citation>
    <scope>NUCLEOTIDE SEQUENCE [LARGE SCALE GENOMIC DNA]</scope>
    <source>
        <strain evidence="10 11">DSM 100723</strain>
    </source>
</reference>
<dbReference type="CDD" id="cd00082">
    <property type="entry name" value="HisKA"/>
    <property type="match status" value="1"/>
</dbReference>
<keyword evidence="11" id="KW-1185">Reference proteome</keyword>
<dbReference type="SUPFAM" id="SSF55781">
    <property type="entry name" value="GAF domain-like"/>
    <property type="match status" value="1"/>
</dbReference>
<dbReference type="InterPro" id="IPR003594">
    <property type="entry name" value="HATPase_dom"/>
</dbReference>
<evidence type="ECO:0000256" key="7">
    <source>
        <dbReference type="ARBA" id="ARBA00023012"/>
    </source>
</evidence>
<dbReference type="InterPro" id="IPR050351">
    <property type="entry name" value="BphY/WalK/GraS-like"/>
</dbReference>
<dbReference type="GO" id="GO:0005886">
    <property type="term" value="C:plasma membrane"/>
    <property type="evidence" value="ECO:0007669"/>
    <property type="project" value="UniProtKB-SubCell"/>
</dbReference>
<dbReference type="PANTHER" id="PTHR42878">
    <property type="entry name" value="TWO-COMPONENT HISTIDINE KINASE"/>
    <property type="match status" value="1"/>
</dbReference>
<evidence type="ECO:0000256" key="6">
    <source>
        <dbReference type="ARBA" id="ARBA00022777"/>
    </source>
</evidence>
<comment type="subcellular location">
    <subcellularLocation>
        <location evidence="2">Cell membrane</location>
    </subcellularLocation>
</comment>
<keyword evidence="5" id="KW-0808">Transferase</keyword>
<dbReference type="Pfam" id="PF00512">
    <property type="entry name" value="HisKA"/>
    <property type="match status" value="1"/>
</dbReference>
<feature type="domain" description="Histidine kinase" evidence="9">
    <location>
        <begin position="193"/>
        <end position="411"/>
    </location>
</feature>
<dbReference type="GO" id="GO:0007234">
    <property type="term" value="P:osmosensory signaling via phosphorelay pathway"/>
    <property type="evidence" value="ECO:0007669"/>
    <property type="project" value="TreeGrafter"/>
</dbReference>
<evidence type="ECO:0000256" key="2">
    <source>
        <dbReference type="ARBA" id="ARBA00004236"/>
    </source>
</evidence>
<dbReference type="Pfam" id="PF02518">
    <property type="entry name" value="HATPase_c"/>
    <property type="match status" value="1"/>
</dbReference>
<dbReference type="PANTHER" id="PTHR42878:SF15">
    <property type="entry name" value="BACTERIOPHYTOCHROME"/>
    <property type="match status" value="1"/>
</dbReference>
<evidence type="ECO:0000259" key="9">
    <source>
        <dbReference type="PROSITE" id="PS50109"/>
    </source>
</evidence>
<name>A0A7W3IS26_9ACTN</name>
<dbReference type="EC" id="2.7.13.3" evidence="3"/>
<keyword evidence="7" id="KW-0902">Two-component regulatory system</keyword>
<dbReference type="Gene3D" id="1.10.287.130">
    <property type="match status" value="1"/>
</dbReference>
<dbReference type="PROSITE" id="PS50109">
    <property type="entry name" value="HIS_KIN"/>
    <property type="match status" value="1"/>
</dbReference>
<dbReference type="Gene3D" id="3.30.450.40">
    <property type="match status" value="1"/>
</dbReference>
<dbReference type="SUPFAM" id="SSF47384">
    <property type="entry name" value="Homodimeric domain of signal transducing histidine kinase"/>
    <property type="match status" value="1"/>
</dbReference>
<dbReference type="GO" id="GO:0000155">
    <property type="term" value="F:phosphorelay sensor kinase activity"/>
    <property type="evidence" value="ECO:0007669"/>
    <property type="project" value="InterPro"/>
</dbReference>
<dbReference type="EMBL" id="JACGWT010000002">
    <property type="protein sequence ID" value="MBA8794125.1"/>
    <property type="molecule type" value="Genomic_DNA"/>
</dbReference>
<evidence type="ECO:0000256" key="1">
    <source>
        <dbReference type="ARBA" id="ARBA00000085"/>
    </source>
</evidence>
<keyword evidence="6 10" id="KW-0418">Kinase</keyword>
<evidence type="ECO:0000256" key="3">
    <source>
        <dbReference type="ARBA" id="ARBA00012438"/>
    </source>
</evidence>
<evidence type="ECO:0000256" key="4">
    <source>
        <dbReference type="ARBA" id="ARBA00022553"/>
    </source>
</evidence>
<evidence type="ECO:0000256" key="8">
    <source>
        <dbReference type="ARBA" id="ARBA00039401"/>
    </source>
</evidence>
<dbReference type="InterPro" id="IPR029016">
    <property type="entry name" value="GAF-like_dom_sf"/>
</dbReference>